<name>A0AA35QVY7_GEOBA</name>
<keyword evidence="2" id="KW-0809">Transit peptide</keyword>
<dbReference type="Gene3D" id="3.30.1360.120">
    <property type="entry name" value="Probable tRNA modification gtpase trme, domain 1"/>
    <property type="match status" value="1"/>
</dbReference>
<dbReference type="SUPFAM" id="SSF101790">
    <property type="entry name" value="Aminomethyltransferase beta-barrel domain"/>
    <property type="match status" value="1"/>
</dbReference>
<evidence type="ECO:0000256" key="2">
    <source>
        <dbReference type="ARBA" id="ARBA00022946"/>
    </source>
</evidence>
<dbReference type="PANTHER" id="PTHR22602:SF0">
    <property type="entry name" value="TRANSFERASE CAF17, MITOCHONDRIAL-RELATED"/>
    <property type="match status" value="1"/>
</dbReference>
<dbReference type="InterPro" id="IPR006222">
    <property type="entry name" value="GCVT_N"/>
</dbReference>
<dbReference type="Proteomes" id="UP001174909">
    <property type="component" value="Unassembled WGS sequence"/>
</dbReference>
<protein>
    <submittedName>
        <fullName evidence="5">Transferase At1g60990, chloroplastic</fullName>
    </submittedName>
</protein>
<dbReference type="PANTHER" id="PTHR22602">
    <property type="entry name" value="TRANSFERASE CAF17, MITOCHONDRIAL-RELATED"/>
    <property type="match status" value="1"/>
</dbReference>
<dbReference type="Pfam" id="PF01571">
    <property type="entry name" value="GCV_T"/>
    <property type="match status" value="1"/>
</dbReference>
<comment type="subcellular location">
    <subcellularLocation>
        <location evidence="1">Mitochondrion</location>
    </subcellularLocation>
</comment>
<feature type="domain" description="GCVT N-terminal" evidence="4">
    <location>
        <begin position="7"/>
        <end position="136"/>
    </location>
</feature>
<organism evidence="5 6">
    <name type="scientific">Geodia barretti</name>
    <name type="common">Barrett's horny sponge</name>
    <dbReference type="NCBI Taxonomy" id="519541"/>
    <lineage>
        <taxon>Eukaryota</taxon>
        <taxon>Metazoa</taxon>
        <taxon>Porifera</taxon>
        <taxon>Demospongiae</taxon>
        <taxon>Heteroscleromorpha</taxon>
        <taxon>Tetractinellida</taxon>
        <taxon>Astrophorina</taxon>
        <taxon>Geodiidae</taxon>
        <taxon>Geodia</taxon>
    </lineage>
</organism>
<sequence length="338" mass="35398">MTTTAVAAHTAQEFRAATERAAVYPGDAGILRLTGEDARDLLNRLSTNEIDPEAPAGEVAVTVLTSDRGRIVDLVYVIHRGDHQLVLTSPGQQQNVIDFLDKYTIMEDLEVEDVTDSAALLTVTGPDAADILGGVPHEDALVVEPPTDSDDPERMSTRYLLCDDPDGAGRITADLEAAGAVSISAETAETLRIAQARPAHGSEMSDTYNPLEAGLVGAIDFHKGCYIGQEVIARLDTYQKVQKYLVSLSFDADPAQAGALPGSRLVNDEGAAMGVVTSATVVPAAEGARLIGLGYVRTAAVQVGGTLQAISDDGETDVAARITAQPLLFGGEKPGPAH</sequence>
<dbReference type="NCBIfam" id="TIGR03317">
    <property type="entry name" value="ygfZ_signature"/>
    <property type="match status" value="1"/>
</dbReference>
<keyword evidence="5" id="KW-0808">Transferase</keyword>
<dbReference type="GO" id="GO:0016226">
    <property type="term" value="P:iron-sulfur cluster assembly"/>
    <property type="evidence" value="ECO:0007669"/>
    <property type="project" value="TreeGrafter"/>
</dbReference>
<keyword evidence="6" id="KW-1185">Reference proteome</keyword>
<dbReference type="SUPFAM" id="SSF103025">
    <property type="entry name" value="Folate-binding domain"/>
    <property type="match status" value="1"/>
</dbReference>
<dbReference type="AlphaFoldDB" id="A0AA35QVY7"/>
<comment type="caution">
    <text evidence="5">The sequence shown here is derived from an EMBL/GenBank/DDBJ whole genome shotgun (WGS) entry which is preliminary data.</text>
</comment>
<evidence type="ECO:0000256" key="3">
    <source>
        <dbReference type="ARBA" id="ARBA00023128"/>
    </source>
</evidence>
<dbReference type="GO" id="GO:0005739">
    <property type="term" value="C:mitochondrion"/>
    <property type="evidence" value="ECO:0007669"/>
    <property type="project" value="UniProtKB-SubCell"/>
</dbReference>
<keyword evidence="3" id="KW-0496">Mitochondrion</keyword>
<evidence type="ECO:0000313" key="5">
    <source>
        <dbReference type="EMBL" id="CAI7992721.1"/>
    </source>
</evidence>
<reference evidence="5" key="1">
    <citation type="submission" date="2023-03" db="EMBL/GenBank/DDBJ databases">
        <authorList>
            <person name="Steffen K."/>
            <person name="Cardenas P."/>
        </authorList>
    </citation>
    <scope>NUCLEOTIDE SEQUENCE</scope>
</reference>
<dbReference type="PIRSF" id="PIRSF006487">
    <property type="entry name" value="GcvT"/>
    <property type="match status" value="1"/>
</dbReference>
<proteinExistence type="predicted"/>
<dbReference type="InterPro" id="IPR029043">
    <property type="entry name" value="GcvT/YgfZ_C"/>
</dbReference>
<dbReference type="InterPro" id="IPR045179">
    <property type="entry name" value="YgfZ/GcvT"/>
</dbReference>
<dbReference type="EMBL" id="CASHTH010000157">
    <property type="protein sequence ID" value="CAI7992721.1"/>
    <property type="molecule type" value="Genomic_DNA"/>
</dbReference>
<evidence type="ECO:0000259" key="4">
    <source>
        <dbReference type="Pfam" id="PF01571"/>
    </source>
</evidence>
<evidence type="ECO:0000313" key="6">
    <source>
        <dbReference type="Proteomes" id="UP001174909"/>
    </source>
</evidence>
<accession>A0AA35QVY7</accession>
<dbReference type="GO" id="GO:0016740">
    <property type="term" value="F:transferase activity"/>
    <property type="evidence" value="ECO:0007669"/>
    <property type="project" value="UniProtKB-KW"/>
</dbReference>
<dbReference type="InterPro" id="IPR027266">
    <property type="entry name" value="TrmE/GcvT-like"/>
</dbReference>
<evidence type="ECO:0000256" key="1">
    <source>
        <dbReference type="ARBA" id="ARBA00004173"/>
    </source>
</evidence>
<gene>
    <name evidence="5" type="ORF">GBAR_LOCUS1094</name>
</gene>
<dbReference type="InterPro" id="IPR017703">
    <property type="entry name" value="YgfZ/GCV_T_CS"/>
</dbReference>